<dbReference type="Proteomes" id="UP000193144">
    <property type="component" value="Unassembled WGS sequence"/>
</dbReference>
<name>A0A1Y1Y056_9PLEO</name>
<accession>A0A1Y1Y056</accession>
<evidence type="ECO:0000313" key="3">
    <source>
        <dbReference type="Proteomes" id="UP000193144"/>
    </source>
</evidence>
<feature type="region of interest" description="Disordered" evidence="1">
    <location>
        <begin position="1"/>
        <end position="94"/>
    </location>
</feature>
<organism evidence="2 3">
    <name type="scientific">Clohesyomyces aquaticus</name>
    <dbReference type="NCBI Taxonomy" id="1231657"/>
    <lineage>
        <taxon>Eukaryota</taxon>
        <taxon>Fungi</taxon>
        <taxon>Dikarya</taxon>
        <taxon>Ascomycota</taxon>
        <taxon>Pezizomycotina</taxon>
        <taxon>Dothideomycetes</taxon>
        <taxon>Pleosporomycetidae</taxon>
        <taxon>Pleosporales</taxon>
        <taxon>Lindgomycetaceae</taxon>
        <taxon>Clohesyomyces</taxon>
    </lineage>
</organism>
<feature type="compositionally biased region" description="Basic and acidic residues" evidence="1">
    <location>
        <begin position="48"/>
        <end position="61"/>
    </location>
</feature>
<protein>
    <submittedName>
        <fullName evidence="2">Uncharacterized protein</fullName>
    </submittedName>
</protein>
<keyword evidence="3" id="KW-1185">Reference proteome</keyword>
<comment type="caution">
    <text evidence="2">The sequence shown here is derived from an EMBL/GenBank/DDBJ whole genome shotgun (WGS) entry which is preliminary data.</text>
</comment>
<evidence type="ECO:0000313" key="2">
    <source>
        <dbReference type="EMBL" id="ORX91402.1"/>
    </source>
</evidence>
<dbReference type="EMBL" id="MCFA01000465">
    <property type="protein sequence ID" value="ORX91402.1"/>
    <property type="molecule type" value="Genomic_DNA"/>
</dbReference>
<feature type="compositionally biased region" description="Polar residues" evidence="1">
    <location>
        <begin position="30"/>
        <end position="43"/>
    </location>
</feature>
<dbReference type="AlphaFoldDB" id="A0A1Y1Y056"/>
<evidence type="ECO:0000256" key="1">
    <source>
        <dbReference type="SAM" id="MobiDB-lite"/>
    </source>
</evidence>
<reference evidence="2 3" key="1">
    <citation type="submission" date="2016-07" db="EMBL/GenBank/DDBJ databases">
        <title>Pervasive Adenine N6-methylation of Active Genes in Fungi.</title>
        <authorList>
            <consortium name="DOE Joint Genome Institute"/>
            <person name="Mondo S.J."/>
            <person name="Dannebaum R.O."/>
            <person name="Kuo R.C."/>
            <person name="Labutti K."/>
            <person name="Haridas S."/>
            <person name="Kuo A."/>
            <person name="Salamov A."/>
            <person name="Ahrendt S.R."/>
            <person name="Lipzen A."/>
            <person name="Sullivan W."/>
            <person name="Andreopoulos W.B."/>
            <person name="Clum A."/>
            <person name="Lindquist E."/>
            <person name="Daum C."/>
            <person name="Ramamoorthy G.K."/>
            <person name="Gryganskyi A."/>
            <person name="Culley D."/>
            <person name="Magnuson J.K."/>
            <person name="James T.Y."/>
            <person name="O'Malley M.A."/>
            <person name="Stajich J.E."/>
            <person name="Spatafora J.W."/>
            <person name="Visel A."/>
            <person name="Grigoriev I.V."/>
        </authorList>
    </citation>
    <scope>NUCLEOTIDE SEQUENCE [LARGE SCALE GENOMIC DNA]</scope>
    <source>
        <strain evidence="2 3">CBS 115471</strain>
    </source>
</reference>
<proteinExistence type="predicted"/>
<sequence>MEPTLPKVSPKAEGGLPPTPPQESEDRIFTPNTAAESVASAPTTEPADSGKRDHAPVHEDTENGGPVTSRGENAEQEDHDEDAGSHSGGGILGT</sequence>
<gene>
    <name evidence="2" type="ORF">BCR34DRAFT_527025</name>
</gene>